<organism evidence="1 2">
    <name type="scientific">Fusarium torulosum</name>
    <dbReference type="NCBI Taxonomy" id="33205"/>
    <lineage>
        <taxon>Eukaryota</taxon>
        <taxon>Fungi</taxon>
        <taxon>Dikarya</taxon>
        <taxon>Ascomycota</taxon>
        <taxon>Pezizomycotina</taxon>
        <taxon>Sordariomycetes</taxon>
        <taxon>Hypocreomycetidae</taxon>
        <taxon>Hypocreales</taxon>
        <taxon>Nectriaceae</taxon>
        <taxon>Fusarium</taxon>
    </lineage>
</organism>
<accession>A0AAE8MHD1</accession>
<sequence>MPQKSLPLEQIVEKLIETSKIVENRMGLKSQEEVRVNDAFSLLASRRCSVKKKPYLELLQRVHKRIGGYGVVLCAAIGPTTVLAMKDRDRVDLVVRMEEENGTIVKGELQKLANRSTSTRYDLDAIYRRSLFLLNQV</sequence>
<gene>
    <name evidence="1" type="ORF">FTOL_10094</name>
</gene>
<dbReference type="EMBL" id="ONZP01000379">
    <property type="protein sequence ID" value="SPJ83514.1"/>
    <property type="molecule type" value="Genomic_DNA"/>
</dbReference>
<evidence type="ECO:0000313" key="2">
    <source>
        <dbReference type="Proteomes" id="UP001187734"/>
    </source>
</evidence>
<comment type="caution">
    <text evidence="1">The sequence shown here is derived from an EMBL/GenBank/DDBJ whole genome shotgun (WGS) entry which is preliminary data.</text>
</comment>
<keyword evidence="2" id="KW-1185">Reference proteome</keyword>
<evidence type="ECO:0000313" key="1">
    <source>
        <dbReference type="EMBL" id="SPJ83514.1"/>
    </source>
</evidence>
<dbReference type="Proteomes" id="UP001187734">
    <property type="component" value="Unassembled WGS sequence"/>
</dbReference>
<proteinExistence type="predicted"/>
<reference evidence="1" key="1">
    <citation type="submission" date="2018-03" db="EMBL/GenBank/DDBJ databases">
        <authorList>
            <person name="Guldener U."/>
        </authorList>
    </citation>
    <scope>NUCLEOTIDE SEQUENCE</scope>
</reference>
<dbReference type="AlphaFoldDB" id="A0AAE8MHD1"/>
<protein>
    <submittedName>
        <fullName evidence="1">Uncharacterized protein</fullName>
    </submittedName>
</protein>
<name>A0AAE8MHD1_9HYPO</name>